<organism evidence="2 3">
    <name type="scientific">Suhomyces tanzawaensis NRRL Y-17324</name>
    <dbReference type="NCBI Taxonomy" id="984487"/>
    <lineage>
        <taxon>Eukaryota</taxon>
        <taxon>Fungi</taxon>
        <taxon>Dikarya</taxon>
        <taxon>Ascomycota</taxon>
        <taxon>Saccharomycotina</taxon>
        <taxon>Pichiomycetes</taxon>
        <taxon>Debaryomycetaceae</taxon>
        <taxon>Suhomyces</taxon>
    </lineage>
</organism>
<keyword evidence="1" id="KW-0812">Transmembrane</keyword>
<keyword evidence="3" id="KW-1185">Reference proteome</keyword>
<dbReference type="GO" id="GO:0005743">
    <property type="term" value="C:mitochondrial inner membrane"/>
    <property type="evidence" value="ECO:0007669"/>
    <property type="project" value="TreeGrafter"/>
</dbReference>
<dbReference type="InterPro" id="IPR009091">
    <property type="entry name" value="RCC1/BLIP-II"/>
</dbReference>
<dbReference type="GeneID" id="30984624"/>
<feature type="transmembrane region" description="Helical" evidence="1">
    <location>
        <begin position="128"/>
        <end position="148"/>
    </location>
</feature>
<keyword evidence="1" id="KW-1133">Transmembrane helix</keyword>
<dbReference type="Proteomes" id="UP000094285">
    <property type="component" value="Unassembled WGS sequence"/>
</dbReference>
<dbReference type="RefSeq" id="XP_020062533.1">
    <property type="nucleotide sequence ID" value="XM_020210488.1"/>
</dbReference>
<dbReference type="InterPro" id="IPR053245">
    <property type="entry name" value="MitoProcess-Associated"/>
</dbReference>
<dbReference type="EMBL" id="KV453915">
    <property type="protein sequence ID" value="ODV77411.1"/>
    <property type="molecule type" value="Genomic_DNA"/>
</dbReference>
<gene>
    <name evidence="2" type="ORF">CANTADRAFT_55763</name>
</gene>
<name>A0A1E4SD19_9ASCO</name>
<dbReference type="Gene3D" id="2.130.10.30">
    <property type="entry name" value="Regulator of chromosome condensation 1/beta-lactamase-inhibitor protein II"/>
    <property type="match status" value="1"/>
</dbReference>
<evidence type="ECO:0000313" key="2">
    <source>
        <dbReference type="EMBL" id="ODV77411.1"/>
    </source>
</evidence>
<keyword evidence="1" id="KW-0472">Membrane</keyword>
<dbReference type="GO" id="GO:0034551">
    <property type="term" value="P:mitochondrial respiratory chain complex III assembly"/>
    <property type="evidence" value="ECO:0007669"/>
    <property type="project" value="TreeGrafter"/>
</dbReference>
<sequence length="679" mass="77054">MLRSRLPRLIRLYSKPPRTNPIDEFNKSKTSYLFGHNFSSLDELDKQIHKETPNSGPEPVNTTDLHSRIKLNFEQEEKDINKLLENDPRLLSLKQGSPDYKLMLNQVHEEFNKHQKESRKRFEFQERVKGVAAGVVFLVVVITGHYVLTNYEYVKGQFTSKYINPLNQSKASDLSDPKKNTKNLSYLLDKLSAELDDEAQKGLKNSKELSGLYVCGSPNGKKLPLRLSFFDNMLINDVKILKDYLVVINDKGQVYHFHSQLKEPVLTKLPFNVESCTLSNDTIYFLTNRGEVKYMPRLDRKVEFEPLQSRNWIGLSKTNLYNEIVIKEKIEKLTSGENHLLLLGKSGKVYVASTAPSTSDKFKNLGQFGMPNFSPFNDKAKEIPTNQAFEMTLLNNEIIKNKDGTKSLNPRKFISIASGKYHNVAADNLGNIWTWGKNLYGECGIDLTYKTDYQPIPKVVLTNSDFKRLTSSILARSTRPEDFKVSKVYAADDSSYAIVHYQDPDNSSKDQDIFIGFGNGVKGQLGSNKYLHVSSSPQLVKSIVNLSEFNENTQSVEKIGLKDVSVGNNHVFLTLDNGGNYKDVLAFGDNEQGQLGTGKKHKTCKPIQIPQLIEPEDVHEDDSSATKEQRRKKLAKRLDTVINSRLQLLDDYKLNSWGNKLQQVIVAGEDGSAIFYKRK</sequence>
<evidence type="ECO:0000256" key="1">
    <source>
        <dbReference type="SAM" id="Phobius"/>
    </source>
</evidence>
<dbReference type="STRING" id="984487.A0A1E4SD19"/>
<protein>
    <submittedName>
        <fullName evidence="2">RCC1/BLIP-II protein</fullName>
    </submittedName>
</protein>
<dbReference type="AlphaFoldDB" id="A0A1E4SD19"/>
<reference evidence="3" key="1">
    <citation type="submission" date="2016-05" db="EMBL/GenBank/DDBJ databases">
        <title>Comparative genomics of biotechnologically important yeasts.</title>
        <authorList>
            <consortium name="DOE Joint Genome Institute"/>
            <person name="Riley R."/>
            <person name="Haridas S."/>
            <person name="Wolfe K.H."/>
            <person name="Lopes M.R."/>
            <person name="Hittinger C.T."/>
            <person name="Goker M."/>
            <person name="Salamov A."/>
            <person name="Wisecaver J."/>
            <person name="Long T.M."/>
            <person name="Aerts A.L."/>
            <person name="Barry K."/>
            <person name="Choi C."/>
            <person name="Clum A."/>
            <person name="Coughlan A.Y."/>
            <person name="Deshpande S."/>
            <person name="Douglass A.P."/>
            <person name="Hanson S.J."/>
            <person name="Klenk H.-P."/>
            <person name="Labutti K."/>
            <person name="Lapidus A."/>
            <person name="Lindquist E."/>
            <person name="Lipzen A."/>
            <person name="Meier-Kolthoff J.P."/>
            <person name="Ohm R.A."/>
            <person name="Otillar R.P."/>
            <person name="Pangilinan J."/>
            <person name="Peng Y."/>
            <person name="Rokas A."/>
            <person name="Rosa C.A."/>
            <person name="Scheuner C."/>
            <person name="Sibirny A.A."/>
            <person name="Slot J.C."/>
            <person name="Stielow J.B."/>
            <person name="Sun H."/>
            <person name="Kurtzman C.P."/>
            <person name="Blackwell M."/>
            <person name="Grigoriev I.V."/>
            <person name="Jeffries T.W."/>
        </authorList>
    </citation>
    <scope>NUCLEOTIDE SEQUENCE [LARGE SCALE GENOMIC DNA]</scope>
    <source>
        <strain evidence="3">NRRL Y-17324</strain>
    </source>
</reference>
<evidence type="ECO:0000313" key="3">
    <source>
        <dbReference type="Proteomes" id="UP000094285"/>
    </source>
</evidence>
<dbReference type="PANTHER" id="PTHR47563:SF1">
    <property type="entry name" value="PROTEIN FMP25, MITOCHONDRIAL"/>
    <property type="match status" value="1"/>
</dbReference>
<dbReference type="Pfam" id="PF13540">
    <property type="entry name" value="RCC1_2"/>
    <property type="match status" value="1"/>
</dbReference>
<dbReference type="Pfam" id="PF00415">
    <property type="entry name" value="RCC1"/>
    <property type="match status" value="1"/>
</dbReference>
<proteinExistence type="predicted"/>
<dbReference type="InterPro" id="IPR000408">
    <property type="entry name" value="Reg_chr_condens"/>
</dbReference>
<dbReference type="PANTHER" id="PTHR47563">
    <property type="entry name" value="PROTEIN FMP25, MITOCHONDRIAL"/>
    <property type="match status" value="1"/>
</dbReference>
<accession>A0A1E4SD19</accession>
<dbReference type="OrthoDB" id="10256179at2759"/>
<dbReference type="SUPFAM" id="SSF50985">
    <property type="entry name" value="RCC1/BLIP-II"/>
    <property type="match status" value="1"/>
</dbReference>